<dbReference type="Pfam" id="PF09694">
    <property type="entry name" value="Gcw_chp"/>
    <property type="match status" value="1"/>
</dbReference>
<feature type="chain" id="PRO_5025328270" description="Porin" evidence="1">
    <location>
        <begin position="26"/>
        <end position="318"/>
    </location>
</feature>
<reference evidence="2" key="1">
    <citation type="submission" date="2019-12" db="EMBL/GenBank/DDBJ databases">
        <authorList>
            <person name="Cremers G."/>
        </authorList>
    </citation>
    <scope>NUCLEOTIDE SEQUENCE</scope>
    <source>
        <strain evidence="2">Mbul2</strain>
        <plasmid evidence="2">1</plasmid>
    </source>
</reference>
<evidence type="ECO:0000256" key="1">
    <source>
        <dbReference type="SAM" id="SignalP"/>
    </source>
</evidence>
<keyword evidence="1" id="KW-0732">Signal</keyword>
<gene>
    <name evidence="2" type="ORF">MBLL_02140</name>
</gene>
<sequence>MTLKLTALGTAASLAAFLSVGSVSAADLAAPKTMPVEAKAPDPLIGFSFGSRYQTDYNFRGVSQSNRQGSYQSFFEAQYFGGFAYTGLATYQTRLPTQPDMEFDLAAGIRPTFDKFALDLGVLYYFYPNEKRLLGPGGAFLTTANTDFMEYAAKGTWTATDSLTLGLNVFYSPNFLGQHANGTYTSGTAAYTLPANWFSFLPEAYSGGFSISSELGYYFLTAAKTSATGQIAFNLPSYLYGNVGLSYTYKNIVLDVRYHNTNLSKTDCFNFTGDYRGFNNGGTSKWCGDAVIGSITFQTSTAAPGIYAEPGGLLNLFR</sequence>
<evidence type="ECO:0008006" key="3">
    <source>
        <dbReference type="Google" id="ProtNLM"/>
    </source>
</evidence>
<dbReference type="AlphaFoldDB" id="A0A679JN47"/>
<dbReference type="EMBL" id="LR743510">
    <property type="protein sequence ID" value="CAA2140464.1"/>
    <property type="molecule type" value="Genomic_DNA"/>
</dbReference>
<organism evidence="2">
    <name type="scientific">Methylobacterium bullatum</name>
    <dbReference type="NCBI Taxonomy" id="570505"/>
    <lineage>
        <taxon>Bacteria</taxon>
        <taxon>Pseudomonadati</taxon>
        <taxon>Pseudomonadota</taxon>
        <taxon>Alphaproteobacteria</taxon>
        <taxon>Hyphomicrobiales</taxon>
        <taxon>Methylobacteriaceae</taxon>
        <taxon>Methylobacterium</taxon>
    </lineage>
</organism>
<accession>A0A679JN47</accession>
<evidence type="ECO:0000313" key="2">
    <source>
        <dbReference type="EMBL" id="CAA2140464.1"/>
    </source>
</evidence>
<keyword evidence="2" id="KW-0614">Plasmid</keyword>
<dbReference type="RefSeq" id="WP_156465629.1">
    <property type="nucleotide sequence ID" value="NZ_LR743510.1"/>
</dbReference>
<feature type="signal peptide" evidence="1">
    <location>
        <begin position="1"/>
        <end position="25"/>
    </location>
</feature>
<dbReference type="InterPro" id="IPR010239">
    <property type="entry name" value="CHP02001"/>
</dbReference>
<proteinExistence type="predicted"/>
<protein>
    <recommendedName>
        <fullName evidence="3">Porin</fullName>
    </recommendedName>
</protein>
<name>A0A679JN47_9HYPH</name>
<geneLocation type="plasmid" evidence="2">
    <name>1</name>
</geneLocation>